<evidence type="ECO:0000313" key="2">
    <source>
        <dbReference type="Proteomes" id="UP001234202"/>
    </source>
</evidence>
<gene>
    <name evidence="1" type="ORF">QFC24_004171</name>
</gene>
<keyword evidence="2" id="KW-1185">Reference proteome</keyword>
<organism evidence="1 2">
    <name type="scientific">Naganishia onofrii</name>
    <dbReference type="NCBI Taxonomy" id="1851511"/>
    <lineage>
        <taxon>Eukaryota</taxon>
        <taxon>Fungi</taxon>
        <taxon>Dikarya</taxon>
        <taxon>Basidiomycota</taxon>
        <taxon>Agaricomycotina</taxon>
        <taxon>Tremellomycetes</taxon>
        <taxon>Filobasidiales</taxon>
        <taxon>Filobasidiaceae</taxon>
        <taxon>Naganishia</taxon>
    </lineage>
</organism>
<dbReference type="Proteomes" id="UP001234202">
    <property type="component" value="Unassembled WGS sequence"/>
</dbReference>
<dbReference type="EMBL" id="JASBWV010000014">
    <property type="protein sequence ID" value="KAJ9122742.1"/>
    <property type="molecule type" value="Genomic_DNA"/>
</dbReference>
<proteinExistence type="predicted"/>
<evidence type="ECO:0000313" key="1">
    <source>
        <dbReference type="EMBL" id="KAJ9122742.1"/>
    </source>
</evidence>
<reference evidence="1" key="1">
    <citation type="submission" date="2023-04" db="EMBL/GenBank/DDBJ databases">
        <title>Draft Genome sequencing of Naganishia species isolated from polar environments using Oxford Nanopore Technology.</title>
        <authorList>
            <person name="Leo P."/>
            <person name="Venkateswaran K."/>
        </authorList>
    </citation>
    <scope>NUCLEOTIDE SEQUENCE</scope>
    <source>
        <strain evidence="1">DBVPG 5303</strain>
    </source>
</reference>
<sequence length="147" mass="16289">MEFDADDTPKKRCNGVRSFCGECSSMLWNYDEEWADWIYPFASVIDSPNPLPNIPGYPTFTMSSPTTNTAGARVGKPEDGDKPKLIVLKRGSCPSHVPVPQEAVVFSEYPPGSIEASCSIYDLLRGCMADPYGFEQDWHKATGTWVD</sequence>
<accession>A0ACC2XHJ7</accession>
<name>A0ACC2XHJ7_9TREE</name>
<protein>
    <submittedName>
        <fullName evidence="1">Uncharacterized protein</fullName>
    </submittedName>
</protein>
<comment type="caution">
    <text evidence="1">The sequence shown here is derived from an EMBL/GenBank/DDBJ whole genome shotgun (WGS) entry which is preliminary data.</text>
</comment>